<feature type="domain" description="2EXR" evidence="2">
    <location>
        <begin position="89"/>
        <end position="186"/>
    </location>
</feature>
<name>A0A139H1L2_9PEZI</name>
<evidence type="ECO:0000313" key="4">
    <source>
        <dbReference type="Proteomes" id="UP000070133"/>
    </source>
</evidence>
<evidence type="ECO:0000256" key="1">
    <source>
        <dbReference type="SAM" id="MobiDB-lite"/>
    </source>
</evidence>
<protein>
    <recommendedName>
        <fullName evidence="2">2EXR domain-containing protein</fullName>
    </recommendedName>
</protein>
<dbReference type="AlphaFoldDB" id="A0A139H1L2"/>
<comment type="caution">
    <text evidence="3">The sequence shown here is derived from an EMBL/GenBank/DDBJ whole genome shotgun (WGS) entry which is preliminary data.</text>
</comment>
<dbReference type="Pfam" id="PF20150">
    <property type="entry name" value="2EXR"/>
    <property type="match status" value="1"/>
</dbReference>
<evidence type="ECO:0000313" key="3">
    <source>
        <dbReference type="EMBL" id="KXS96360.1"/>
    </source>
</evidence>
<feature type="compositionally biased region" description="Basic residues" evidence="1">
    <location>
        <begin position="61"/>
        <end position="85"/>
    </location>
</feature>
<dbReference type="EMBL" id="LFZN01000177">
    <property type="protein sequence ID" value="KXS96360.1"/>
    <property type="molecule type" value="Genomic_DNA"/>
</dbReference>
<evidence type="ECO:0000259" key="2">
    <source>
        <dbReference type="Pfam" id="PF20150"/>
    </source>
</evidence>
<proteinExistence type="predicted"/>
<gene>
    <name evidence="3" type="ORF">AC578_3084</name>
</gene>
<dbReference type="InterPro" id="IPR045518">
    <property type="entry name" value="2EXR"/>
</dbReference>
<dbReference type="PANTHER" id="PTHR42085:SF8">
    <property type="entry name" value="F-BOX DOMAIN-CONTAINING PROTEIN"/>
    <property type="match status" value="1"/>
</dbReference>
<dbReference type="STRING" id="321146.A0A139H1L2"/>
<dbReference type="OrthoDB" id="5397846at2759"/>
<feature type="region of interest" description="Disordered" evidence="1">
    <location>
        <begin position="37"/>
        <end position="85"/>
    </location>
</feature>
<accession>A0A139H1L2</accession>
<sequence length="338" mass="38972">MATTTAAEVATVRTSKRKRNRVSYLDDDHFDVLDQVDDEPAFEEQEDPVEEDLDDLSFGTKRGRGVKRRAAKKAKKTPSKKEKKQKPFRFLDLPAELRDEIYELALVEPNGLTLVSRTKNSRRSVTRGSISITNTKSYYGKTCRRIWYSQRIDGSQTSIESHLERQLIPNLLAVNQQIRFEASSFLYKQEIVLDDTSTLFQFIATIGPYNRKLINDIVVRGWGRGRGVTRGHNFSSLTALAECTNLDSLYFDCDVGRYYRREHKKLAGQIYRDGHFFLEAYATANGLDAALKVVQFSERQFAKDRYADELEFDQSKRDGFENELERLMKKGGFKVRTK</sequence>
<reference evidence="3 4" key="1">
    <citation type="submission" date="2015-07" db="EMBL/GenBank/DDBJ databases">
        <title>Comparative genomics of the Sigatoka disease complex on banana suggests a link between parallel evolutionary changes in Pseudocercospora fijiensis and Pseudocercospora eumusae and increased virulence on the banana host.</title>
        <authorList>
            <person name="Chang T.-C."/>
            <person name="Salvucci A."/>
            <person name="Crous P.W."/>
            <person name="Stergiopoulos I."/>
        </authorList>
    </citation>
    <scope>NUCLEOTIDE SEQUENCE [LARGE SCALE GENOMIC DNA]</scope>
    <source>
        <strain evidence="3 4">CBS 114824</strain>
    </source>
</reference>
<dbReference type="InterPro" id="IPR038883">
    <property type="entry name" value="AN11006-like"/>
</dbReference>
<organism evidence="3 4">
    <name type="scientific">Pseudocercospora eumusae</name>
    <dbReference type="NCBI Taxonomy" id="321146"/>
    <lineage>
        <taxon>Eukaryota</taxon>
        <taxon>Fungi</taxon>
        <taxon>Dikarya</taxon>
        <taxon>Ascomycota</taxon>
        <taxon>Pezizomycotina</taxon>
        <taxon>Dothideomycetes</taxon>
        <taxon>Dothideomycetidae</taxon>
        <taxon>Mycosphaerellales</taxon>
        <taxon>Mycosphaerellaceae</taxon>
        <taxon>Pseudocercospora</taxon>
    </lineage>
</organism>
<feature type="compositionally biased region" description="Acidic residues" evidence="1">
    <location>
        <begin position="37"/>
        <end position="55"/>
    </location>
</feature>
<dbReference type="Proteomes" id="UP000070133">
    <property type="component" value="Unassembled WGS sequence"/>
</dbReference>
<keyword evidence="4" id="KW-1185">Reference proteome</keyword>
<dbReference type="PANTHER" id="PTHR42085">
    <property type="entry name" value="F-BOX DOMAIN-CONTAINING PROTEIN"/>
    <property type="match status" value="1"/>
</dbReference>